<keyword evidence="5 7" id="KW-0472">Membrane</keyword>
<dbReference type="InterPro" id="IPR036942">
    <property type="entry name" value="Beta-barrel_TonB_sf"/>
</dbReference>
<evidence type="ECO:0000259" key="9">
    <source>
        <dbReference type="Pfam" id="PF00593"/>
    </source>
</evidence>
<keyword evidence="11" id="KW-0675">Receptor</keyword>
<feature type="domain" description="TonB-dependent receptor-like beta-barrel" evidence="9">
    <location>
        <begin position="462"/>
        <end position="975"/>
    </location>
</feature>
<keyword evidence="12" id="KW-1185">Reference proteome</keyword>
<dbReference type="Gene3D" id="2.40.170.20">
    <property type="entry name" value="TonB-dependent receptor, beta-barrel domain"/>
    <property type="match status" value="1"/>
</dbReference>
<comment type="subcellular location">
    <subcellularLocation>
        <location evidence="1 7">Cell outer membrane</location>
    </subcellularLocation>
</comment>
<gene>
    <name evidence="11" type="ORF">ACFPN5_04065</name>
</gene>
<keyword evidence="6" id="KW-0998">Cell outer membrane</keyword>
<dbReference type="RefSeq" id="WP_379780365.1">
    <property type="nucleotide sequence ID" value="NZ_JBHSMU010000004.1"/>
</dbReference>
<evidence type="ECO:0000259" key="10">
    <source>
        <dbReference type="Pfam" id="PF07715"/>
    </source>
</evidence>
<dbReference type="NCBIfam" id="TIGR01782">
    <property type="entry name" value="TonB-Xanth-Caul"/>
    <property type="match status" value="1"/>
</dbReference>
<evidence type="ECO:0000313" key="11">
    <source>
        <dbReference type="EMBL" id="MFC5458980.1"/>
    </source>
</evidence>
<comment type="similarity">
    <text evidence="2 7">Belongs to the TonB-dependent receptor family.</text>
</comment>
<keyword evidence="3 8" id="KW-0732">Signal</keyword>
<dbReference type="Proteomes" id="UP001596050">
    <property type="component" value="Unassembled WGS sequence"/>
</dbReference>
<feature type="signal peptide" evidence="8">
    <location>
        <begin position="1"/>
        <end position="25"/>
    </location>
</feature>
<accession>A0ABW0L0M2</accession>
<dbReference type="PANTHER" id="PTHR40980:SF3">
    <property type="entry name" value="TONB-DEPENDENT RECEPTOR-LIKE BETA-BARREL DOMAIN-CONTAINING PROTEIN"/>
    <property type="match status" value="1"/>
</dbReference>
<proteinExistence type="inferred from homology"/>
<evidence type="ECO:0000256" key="5">
    <source>
        <dbReference type="ARBA" id="ARBA00023136"/>
    </source>
</evidence>
<evidence type="ECO:0000256" key="2">
    <source>
        <dbReference type="ARBA" id="ARBA00009810"/>
    </source>
</evidence>
<keyword evidence="4 7" id="KW-0798">TonB box</keyword>
<dbReference type="InterPro" id="IPR037066">
    <property type="entry name" value="Plug_dom_sf"/>
</dbReference>
<organism evidence="11 12">
    <name type="scientific">Massilia niabensis</name>
    <dbReference type="NCBI Taxonomy" id="544910"/>
    <lineage>
        <taxon>Bacteria</taxon>
        <taxon>Pseudomonadati</taxon>
        <taxon>Pseudomonadota</taxon>
        <taxon>Betaproteobacteria</taxon>
        <taxon>Burkholderiales</taxon>
        <taxon>Oxalobacteraceae</taxon>
        <taxon>Telluria group</taxon>
        <taxon>Massilia</taxon>
    </lineage>
</organism>
<comment type="caution">
    <text evidence="11">The sequence shown here is derived from an EMBL/GenBank/DDBJ whole genome shotgun (WGS) entry which is preliminary data.</text>
</comment>
<evidence type="ECO:0000256" key="1">
    <source>
        <dbReference type="ARBA" id="ARBA00004442"/>
    </source>
</evidence>
<dbReference type="InterPro" id="IPR010104">
    <property type="entry name" value="TonB_rcpt_bac"/>
</dbReference>
<dbReference type="PANTHER" id="PTHR40980">
    <property type="entry name" value="PLUG DOMAIN-CONTAINING PROTEIN"/>
    <property type="match status" value="1"/>
</dbReference>
<dbReference type="InterPro" id="IPR012910">
    <property type="entry name" value="Plug_dom"/>
</dbReference>
<name>A0ABW0L0M2_9BURK</name>
<evidence type="ECO:0000256" key="3">
    <source>
        <dbReference type="ARBA" id="ARBA00022729"/>
    </source>
</evidence>
<sequence>MFKQKPLAAAVSMALWSLASLPAMAQTAEAEAPMQTVEVTGIRASMAKSLNVKRNAAANVEVITAEDVGKMPDKNLADSLQRLPGVAVRTDYDEAEKVSMRGTNPDMTMIMFNGHAVSVGDWYVADQASSSRSTSLSLVPSHILNQAVVYKTSYASVVDGGLAGTINVSTRKPLQARERVSGVISGGMSYAELPGKAAPDFNATFNWKNEANTFGVMVTGFAEKRYVRRDSVSRFAYGTSSGWDVVNTSTMLGITDASLAGTGYKAADLNGVRLPGSMSSEFVESVRDRKGGLVSLQFKPNADLDVTMTAFHSAMDANNHGRLTSSAMYSMLLGKNQPLGATAATSANTNSNGQRVYAQIRNPVIVNETTMYGHQLKVLKGADIVFPDGTTPQYVGNSEGFFRDGAQGSGGFLDLDAKYRVSQDLTLKTLLSTTRGVGKTDRDQGLTLARYGTGISYALGDLDDAPYVKYHNAGSNQPGLNADGSGYTIVDRAASGVKTVDKESSAQLDAEYKLNMGWVTQLDTGVRFADHKRTSGRWGPAFRQPITLNTVTGRVTTPTPTPTSGWIPYPGDFGSNLDGGYWDNTGFSYTPEATRAYISENVKETSAAWERRVGSEIDMRERQASAYLMANLESGPWSGNVGVRYVRTTVDANIPVPIPADPVTGTRPCDRFPPGTTPTPCAAYPGAINTAGDASALFDASSGIPFNPKSGTMYYKTSSHRVFNNVLPSLNLRYEFTKDMIARFGASRTIGRQNYNAYGTGFGTPGCDASGCKVTGPNPDLKPLTSDNFDLAWSWYFAPRSAVSVSVFHSKIDGYVKTGTVGTSTIDLTDPRDNTVKSFFINTSSQQGAKINGLELAYEQPFGSSPWGFTSNVSRAKTKVDDGRPMVGASEWAGNLGFYFENDKLSARLVTNYRGEYVNSSTAPAPTANSQGLSTINGVAMPTAPTMAAPVTTLAFNASYNISKNLIVSFDATNLTNVKRAYYRYSEEEQQKLDAAGRAYYLNLKYKF</sequence>
<feature type="domain" description="TonB-dependent receptor plug" evidence="10">
    <location>
        <begin position="53"/>
        <end position="162"/>
    </location>
</feature>
<dbReference type="InterPro" id="IPR010917">
    <property type="entry name" value="TonB_rcpt_CS"/>
</dbReference>
<dbReference type="SUPFAM" id="SSF56935">
    <property type="entry name" value="Porins"/>
    <property type="match status" value="1"/>
</dbReference>
<dbReference type="InterPro" id="IPR000531">
    <property type="entry name" value="Beta-barrel_TonB"/>
</dbReference>
<dbReference type="Gene3D" id="2.170.130.10">
    <property type="entry name" value="TonB-dependent receptor, plug domain"/>
    <property type="match status" value="1"/>
</dbReference>
<protein>
    <submittedName>
        <fullName evidence="11">TonB-dependent receptor</fullName>
    </submittedName>
</protein>
<evidence type="ECO:0000313" key="12">
    <source>
        <dbReference type="Proteomes" id="UP001596050"/>
    </source>
</evidence>
<evidence type="ECO:0000256" key="6">
    <source>
        <dbReference type="ARBA" id="ARBA00023237"/>
    </source>
</evidence>
<evidence type="ECO:0000256" key="4">
    <source>
        <dbReference type="ARBA" id="ARBA00023077"/>
    </source>
</evidence>
<dbReference type="PROSITE" id="PS01156">
    <property type="entry name" value="TONB_DEPENDENT_REC_2"/>
    <property type="match status" value="1"/>
</dbReference>
<evidence type="ECO:0000256" key="8">
    <source>
        <dbReference type="SAM" id="SignalP"/>
    </source>
</evidence>
<dbReference type="Pfam" id="PF07715">
    <property type="entry name" value="Plug"/>
    <property type="match status" value="1"/>
</dbReference>
<dbReference type="Pfam" id="PF00593">
    <property type="entry name" value="TonB_dep_Rec_b-barrel"/>
    <property type="match status" value="1"/>
</dbReference>
<evidence type="ECO:0000256" key="7">
    <source>
        <dbReference type="RuleBase" id="RU003357"/>
    </source>
</evidence>
<feature type="chain" id="PRO_5047264759" evidence="8">
    <location>
        <begin position="26"/>
        <end position="1008"/>
    </location>
</feature>
<reference evidence="12" key="1">
    <citation type="journal article" date="2019" name="Int. J. Syst. Evol. Microbiol.">
        <title>The Global Catalogue of Microorganisms (GCM) 10K type strain sequencing project: providing services to taxonomists for standard genome sequencing and annotation.</title>
        <authorList>
            <consortium name="The Broad Institute Genomics Platform"/>
            <consortium name="The Broad Institute Genome Sequencing Center for Infectious Disease"/>
            <person name="Wu L."/>
            <person name="Ma J."/>
        </authorList>
    </citation>
    <scope>NUCLEOTIDE SEQUENCE [LARGE SCALE GENOMIC DNA]</scope>
    <source>
        <strain evidence="12">KACC 12649</strain>
    </source>
</reference>
<dbReference type="EMBL" id="JBHSMU010000004">
    <property type="protein sequence ID" value="MFC5458980.1"/>
    <property type="molecule type" value="Genomic_DNA"/>
</dbReference>